<keyword evidence="2" id="KW-1185">Reference proteome</keyword>
<evidence type="ECO:0000313" key="2">
    <source>
        <dbReference type="Proteomes" id="UP001152795"/>
    </source>
</evidence>
<dbReference type="PANTHER" id="PTHR33332">
    <property type="entry name" value="REVERSE TRANSCRIPTASE DOMAIN-CONTAINING PROTEIN"/>
    <property type="match status" value="1"/>
</dbReference>
<accession>A0A7D9MAX0</accession>
<comment type="caution">
    <text evidence="1">The sequence shown here is derived from an EMBL/GenBank/DDBJ whole genome shotgun (WGS) entry which is preliminary data.</text>
</comment>
<feature type="non-terminal residue" evidence="1">
    <location>
        <position position="55"/>
    </location>
</feature>
<proteinExistence type="predicted"/>
<dbReference type="Proteomes" id="UP001152795">
    <property type="component" value="Unassembled WGS sequence"/>
</dbReference>
<dbReference type="EMBL" id="CACRXK020035792">
    <property type="protein sequence ID" value="CAB4044677.1"/>
    <property type="molecule type" value="Genomic_DNA"/>
</dbReference>
<dbReference type="AlphaFoldDB" id="A0A7D9MAX0"/>
<reference evidence="1" key="1">
    <citation type="submission" date="2020-04" db="EMBL/GenBank/DDBJ databases">
        <authorList>
            <person name="Alioto T."/>
            <person name="Alioto T."/>
            <person name="Gomez Garrido J."/>
        </authorList>
    </citation>
    <scope>NUCLEOTIDE SEQUENCE</scope>
    <source>
        <strain evidence="1">A484AB</strain>
    </source>
</reference>
<protein>
    <submittedName>
        <fullName evidence="1">Uncharacterized protein</fullName>
    </submittedName>
</protein>
<sequence length="55" mass="6329">MDAGRINGVLFLDLCKAFDTVDHVILIKKLSNYGIQDKALECFKSYLSNREQYCK</sequence>
<dbReference type="OrthoDB" id="8052608at2759"/>
<evidence type="ECO:0000313" key="1">
    <source>
        <dbReference type="EMBL" id="CAB4044677.1"/>
    </source>
</evidence>
<name>A0A7D9MAX0_PARCT</name>
<organism evidence="1 2">
    <name type="scientific">Paramuricea clavata</name>
    <name type="common">Red gorgonian</name>
    <name type="synonym">Violescent sea-whip</name>
    <dbReference type="NCBI Taxonomy" id="317549"/>
    <lineage>
        <taxon>Eukaryota</taxon>
        <taxon>Metazoa</taxon>
        <taxon>Cnidaria</taxon>
        <taxon>Anthozoa</taxon>
        <taxon>Octocorallia</taxon>
        <taxon>Malacalcyonacea</taxon>
        <taxon>Plexauridae</taxon>
        <taxon>Paramuricea</taxon>
    </lineage>
</organism>
<gene>
    <name evidence="1" type="ORF">PACLA_8A054126</name>
</gene>